<evidence type="ECO:0000313" key="3">
    <source>
        <dbReference type="Proteomes" id="UP000294498"/>
    </source>
</evidence>
<dbReference type="GO" id="GO:0006508">
    <property type="term" value="P:proteolysis"/>
    <property type="evidence" value="ECO:0007669"/>
    <property type="project" value="UniProtKB-KW"/>
</dbReference>
<keyword evidence="2" id="KW-0645">Protease</keyword>
<sequence length="206" mass="22763">MKKIVLLLCLAGLEYTSAVAQYPPPQYVGIPRNVFNFYAARQVEDEWCWAASIQMILNYYGVSITQADIAARTFGLDENGNIVNSGASPDVINANLNNWSIDHQGRRYVVRSSYVPGAPAPSDLLGWLSNRRPLLITYANETTSGHAIVLTGCSFYPTVAGPNIQSLIFRDPWPSDENVANAGRVEYPAPFAQDITGCWFVTVSYY</sequence>
<accession>A0A4R8DPY7</accession>
<dbReference type="Pfam" id="PF12385">
    <property type="entry name" value="Peptidase_C70"/>
    <property type="match status" value="1"/>
</dbReference>
<evidence type="ECO:0000256" key="1">
    <source>
        <dbReference type="SAM" id="SignalP"/>
    </source>
</evidence>
<keyword evidence="1" id="KW-0732">Signal</keyword>
<dbReference type="GO" id="GO:0008233">
    <property type="term" value="F:peptidase activity"/>
    <property type="evidence" value="ECO:0007669"/>
    <property type="project" value="UniProtKB-KW"/>
</dbReference>
<dbReference type="AlphaFoldDB" id="A0A4R8DPY7"/>
<dbReference type="EMBL" id="SODV01000001">
    <property type="protein sequence ID" value="TDX00200.1"/>
    <property type="molecule type" value="Genomic_DNA"/>
</dbReference>
<dbReference type="Proteomes" id="UP000294498">
    <property type="component" value="Unassembled WGS sequence"/>
</dbReference>
<dbReference type="RefSeq" id="WP_133991557.1">
    <property type="nucleotide sequence ID" value="NZ_SODV01000001.1"/>
</dbReference>
<feature type="signal peptide" evidence="1">
    <location>
        <begin position="1"/>
        <end position="20"/>
    </location>
</feature>
<dbReference type="OrthoDB" id="5148996at2"/>
<feature type="chain" id="PRO_5020499602" evidence="1">
    <location>
        <begin position="21"/>
        <end position="206"/>
    </location>
</feature>
<keyword evidence="2" id="KW-0378">Hydrolase</keyword>
<proteinExistence type="predicted"/>
<dbReference type="Gene3D" id="3.90.70.10">
    <property type="entry name" value="Cysteine proteinases"/>
    <property type="match status" value="1"/>
</dbReference>
<comment type="caution">
    <text evidence="2">The sequence shown here is derived from an EMBL/GenBank/DDBJ whole genome shotgun (WGS) entry which is preliminary data.</text>
</comment>
<organism evidence="2 3">
    <name type="scientific">Dinghuibacter silviterrae</name>
    <dbReference type="NCBI Taxonomy" id="1539049"/>
    <lineage>
        <taxon>Bacteria</taxon>
        <taxon>Pseudomonadati</taxon>
        <taxon>Bacteroidota</taxon>
        <taxon>Chitinophagia</taxon>
        <taxon>Chitinophagales</taxon>
        <taxon>Chitinophagaceae</taxon>
        <taxon>Dinghuibacter</taxon>
    </lineage>
</organism>
<name>A0A4R8DPY7_9BACT</name>
<protein>
    <submittedName>
        <fullName evidence="2">Papain like cysteine protease AvrRpt2</fullName>
    </submittedName>
</protein>
<reference evidence="2 3" key="1">
    <citation type="submission" date="2019-03" db="EMBL/GenBank/DDBJ databases">
        <title>Genomic Encyclopedia of Type Strains, Phase IV (KMG-IV): sequencing the most valuable type-strain genomes for metagenomic binning, comparative biology and taxonomic classification.</title>
        <authorList>
            <person name="Goeker M."/>
        </authorList>
    </citation>
    <scope>NUCLEOTIDE SEQUENCE [LARGE SCALE GENOMIC DNA]</scope>
    <source>
        <strain evidence="2 3">DSM 100059</strain>
    </source>
</reference>
<dbReference type="InterPro" id="IPR022118">
    <property type="entry name" value="Peptidase_C70_AvrRpt2"/>
</dbReference>
<gene>
    <name evidence="2" type="ORF">EDB95_1218</name>
</gene>
<keyword evidence="3" id="KW-1185">Reference proteome</keyword>
<evidence type="ECO:0000313" key="2">
    <source>
        <dbReference type="EMBL" id="TDX00200.1"/>
    </source>
</evidence>